<comment type="caution">
    <text evidence="3">The sequence shown here is derived from an EMBL/GenBank/DDBJ whole genome shotgun (WGS) entry which is preliminary data.</text>
</comment>
<proteinExistence type="predicted"/>
<accession>A0ABT9G5R6</accession>
<dbReference type="InterPro" id="IPR002744">
    <property type="entry name" value="MIP18-like"/>
</dbReference>
<organism evidence="3 4">
    <name type="scientific">Leptothrix discophora</name>
    <dbReference type="NCBI Taxonomy" id="89"/>
    <lineage>
        <taxon>Bacteria</taxon>
        <taxon>Pseudomonadati</taxon>
        <taxon>Pseudomonadota</taxon>
        <taxon>Betaproteobacteria</taxon>
        <taxon>Burkholderiales</taxon>
        <taxon>Sphaerotilaceae</taxon>
        <taxon>Leptothrix</taxon>
    </lineage>
</organism>
<dbReference type="EMBL" id="JAUZEE010000007">
    <property type="protein sequence ID" value="MDP4301823.1"/>
    <property type="molecule type" value="Genomic_DNA"/>
</dbReference>
<dbReference type="RefSeq" id="WP_305750367.1">
    <property type="nucleotide sequence ID" value="NZ_JAUZEE010000007.1"/>
</dbReference>
<name>A0ABT9G5R6_LEPDI</name>
<dbReference type="Proteomes" id="UP001235760">
    <property type="component" value="Unassembled WGS sequence"/>
</dbReference>
<evidence type="ECO:0000256" key="1">
    <source>
        <dbReference type="SAM" id="MobiDB-lite"/>
    </source>
</evidence>
<feature type="region of interest" description="Disordered" evidence="1">
    <location>
        <begin position="1"/>
        <end position="31"/>
    </location>
</feature>
<reference evidence="3 4" key="1">
    <citation type="submission" date="2023-08" db="EMBL/GenBank/DDBJ databases">
        <authorList>
            <person name="Roldan D.M."/>
            <person name="Menes R.J."/>
        </authorList>
    </citation>
    <scope>NUCLEOTIDE SEQUENCE [LARGE SCALE GENOMIC DNA]</scope>
    <source>
        <strain evidence="3 4">CCM 2812</strain>
    </source>
</reference>
<evidence type="ECO:0000313" key="4">
    <source>
        <dbReference type="Proteomes" id="UP001235760"/>
    </source>
</evidence>
<dbReference type="Pfam" id="PF01883">
    <property type="entry name" value="FeS_assembly_P"/>
    <property type="match status" value="1"/>
</dbReference>
<dbReference type="InterPro" id="IPR034904">
    <property type="entry name" value="FSCA_dom_sf"/>
</dbReference>
<sequence length="150" mass="15390">MDTRGSTTIWIQPAPGPGAGQTSGGRTAPGGAEAEICGPCASLPSASWQGQGQPLLDGPPEQLAAVLAALRGVQEFREGRDIVTSGRVQALEIADGEATLTLRMGQGLCVDAHALAERAFEALRSTLPDTDLYLRHDRPVGCGGKVSTAG</sequence>
<feature type="domain" description="MIP18 family-like" evidence="2">
    <location>
        <begin position="64"/>
        <end position="129"/>
    </location>
</feature>
<gene>
    <name evidence="3" type="ORF">Q8X39_14360</name>
</gene>
<keyword evidence="4" id="KW-1185">Reference proteome</keyword>
<feature type="compositionally biased region" description="Polar residues" evidence="1">
    <location>
        <begin position="1"/>
        <end position="10"/>
    </location>
</feature>
<evidence type="ECO:0000259" key="2">
    <source>
        <dbReference type="Pfam" id="PF01883"/>
    </source>
</evidence>
<evidence type="ECO:0000313" key="3">
    <source>
        <dbReference type="EMBL" id="MDP4301823.1"/>
    </source>
</evidence>
<dbReference type="SUPFAM" id="SSF117916">
    <property type="entry name" value="Fe-S cluster assembly (FSCA) domain-like"/>
    <property type="match status" value="1"/>
</dbReference>
<protein>
    <submittedName>
        <fullName evidence="3">Iron-sulfur cluster assembly protein</fullName>
    </submittedName>
</protein>